<dbReference type="InterPro" id="IPR010998">
    <property type="entry name" value="Integrase_recombinase_N"/>
</dbReference>
<proteinExistence type="predicted"/>
<dbReference type="Gene3D" id="1.10.443.10">
    <property type="entry name" value="Intergrase catalytic core"/>
    <property type="match status" value="1"/>
</dbReference>
<dbReference type="PROSITE" id="PS51900">
    <property type="entry name" value="CB"/>
    <property type="match status" value="1"/>
</dbReference>
<evidence type="ECO:0000313" key="8">
    <source>
        <dbReference type="EMBL" id="VUF14301.1"/>
    </source>
</evidence>
<evidence type="ECO:0000256" key="3">
    <source>
        <dbReference type="ARBA" id="ARBA00023172"/>
    </source>
</evidence>
<dbReference type="InterPro" id="IPR050090">
    <property type="entry name" value="Tyrosine_recombinase_XerCD"/>
</dbReference>
<dbReference type="PANTHER" id="PTHR30349:SF94">
    <property type="entry name" value="INTEGRASE_RECOMBINASE HI_1414-RELATED"/>
    <property type="match status" value="1"/>
</dbReference>
<evidence type="ECO:0000259" key="5">
    <source>
        <dbReference type="PROSITE" id="PS51898"/>
    </source>
</evidence>
<reference evidence="8 9" key="1">
    <citation type="submission" date="2019-06" db="EMBL/GenBank/DDBJ databases">
        <authorList>
            <person name="Rodrigo-Torres L."/>
            <person name="Arahal R. D."/>
            <person name="Lucena T."/>
        </authorList>
    </citation>
    <scope>NUCLEOTIDE SEQUENCE [LARGE SCALE GENOMIC DNA]</scope>
    <source>
        <strain evidence="8 9">SW08-7</strain>
    </source>
</reference>
<dbReference type="SUPFAM" id="SSF56349">
    <property type="entry name" value="DNA breaking-rejoining enzymes"/>
    <property type="match status" value="1"/>
</dbReference>
<dbReference type="Gene3D" id="1.10.150.130">
    <property type="match status" value="1"/>
</dbReference>
<dbReference type="GO" id="GO:0015074">
    <property type="term" value="P:DNA integration"/>
    <property type="evidence" value="ECO:0007669"/>
    <property type="project" value="UniProtKB-KW"/>
</dbReference>
<dbReference type="PANTHER" id="PTHR30349">
    <property type="entry name" value="PHAGE INTEGRASE-RELATED"/>
    <property type="match status" value="1"/>
</dbReference>
<dbReference type="CDD" id="cd00796">
    <property type="entry name" value="INT_Rci_Hp1_C"/>
    <property type="match status" value="1"/>
</dbReference>
<accession>A0A564G3Y5</accession>
<dbReference type="InterPro" id="IPR002104">
    <property type="entry name" value="Integrase_catalytic"/>
</dbReference>
<name>A0A564G3Y5_9HYPH</name>
<dbReference type="AlphaFoldDB" id="A0A564G3Y5"/>
<dbReference type="EMBL" id="BPQI01000031">
    <property type="protein sequence ID" value="GJD55517.1"/>
    <property type="molecule type" value="Genomic_DNA"/>
</dbReference>
<dbReference type="GO" id="GO:0003677">
    <property type="term" value="F:DNA binding"/>
    <property type="evidence" value="ECO:0007669"/>
    <property type="project" value="UniProtKB-UniRule"/>
</dbReference>
<gene>
    <name evidence="8" type="primary">xerD_2</name>
    <name evidence="7" type="synonym">xerC_2</name>
    <name evidence="7" type="ORF">IFDJLNFL_1403</name>
    <name evidence="8" type="ORF">MTDSW087_04019</name>
</gene>
<evidence type="ECO:0000256" key="4">
    <source>
        <dbReference type="PROSITE-ProRule" id="PRU01248"/>
    </source>
</evidence>
<keyword evidence="10" id="KW-1185">Reference proteome</keyword>
<evidence type="ECO:0000313" key="10">
    <source>
        <dbReference type="Proteomes" id="UP001055303"/>
    </source>
</evidence>
<dbReference type="Proteomes" id="UP000401717">
    <property type="component" value="Unassembled WGS sequence"/>
</dbReference>
<dbReference type="GO" id="GO:0006310">
    <property type="term" value="P:DNA recombination"/>
    <property type="evidence" value="ECO:0007669"/>
    <property type="project" value="UniProtKB-KW"/>
</dbReference>
<evidence type="ECO:0000313" key="9">
    <source>
        <dbReference type="Proteomes" id="UP000401717"/>
    </source>
</evidence>
<reference evidence="7" key="3">
    <citation type="submission" date="2021-08" db="EMBL/GenBank/DDBJ databases">
        <authorList>
            <person name="Tani A."/>
            <person name="Ola A."/>
            <person name="Ogura Y."/>
            <person name="Katsura K."/>
            <person name="Hayashi T."/>
        </authorList>
    </citation>
    <scope>NUCLEOTIDE SEQUENCE</scope>
    <source>
        <strain evidence="7">DSM 22415</strain>
    </source>
</reference>
<dbReference type="InterPro" id="IPR044068">
    <property type="entry name" value="CB"/>
</dbReference>
<keyword evidence="1" id="KW-0229">DNA integration</keyword>
<keyword evidence="3" id="KW-0233">DNA recombination</keyword>
<dbReference type="Pfam" id="PF00589">
    <property type="entry name" value="Phage_integrase"/>
    <property type="match status" value="1"/>
</dbReference>
<evidence type="ECO:0000256" key="1">
    <source>
        <dbReference type="ARBA" id="ARBA00022908"/>
    </source>
</evidence>
<organism evidence="8 9">
    <name type="scientific">Methylobacterium dankookense</name>
    <dbReference type="NCBI Taxonomy" id="560405"/>
    <lineage>
        <taxon>Bacteria</taxon>
        <taxon>Pseudomonadati</taxon>
        <taxon>Pseudomonadota</taxon>
        <taxon>Alphaproteobacteria</taxon>
        <taxon>Hyphomicrobiales</taxon>
        <taxon>Methylobacteriaceae</taxon>
        <taxon>Methylobacterium</taxon>
    </lineage>
</organism>
<evidence type="ECO:0000256" key="2">
    <source>
        <dbReference type="ARBA" id="ARBA00023125"/>
    </source>
</evidence>
<evidence type="ECO:0000313" key="7">
    <source>
        <dbReference type="EMBL" id="GJD55517.1"/>
    </source>
</evidence>
<dbReference type="Proteomes" id="UP001055303">
    <property type="component" value="Unassembled WGS sequence"/>
</dbReference>
<dbReference type="InterPro" id="IPR013762">
    <property type="entry name" value="Integrase-like_cat_sf"/>
</dbReference>
<feature type="domain" description="Tyr recombinase" evidence="5">
    <location>
        <begin position="161"/>
        <end position="327"/>
    </location>
</feature>
<keyword evidence="2 4" id="KW-0238">DNA-binding</keyword>
<evidence type="ECO:0000259" key="6">
    <source>
        <dbReference type="PROSITE" id="PS51900"/>
    </source>
</evidence>
<dbReference type="EMBL" id="CABFVH010000031">
    <property type="protein sequence ID" value="VUF14301.1"/>
    <property type="molecule type" value="Genomic_DNA"/>
</dbReference>
<dbReference type="PROSITE" id="PS51898">
    <property type="entry name" value="TYR_RECOMBINASE"/>
    <property type="match status" value="1"/>
</dbReference>
<dbReference type="InterPro" id="IPR011010">
    <property type="entry name" value="DNA_brk_join_enz"/>
</dbReference>
<dbReference type="RefSeq" id="WP_186383928.1">
    <property type="nucleotide sequence ID" value="NZ_BPQI01000031.1"/>
</dbReference>
<reference evidence="7" key="2">
    <citation type="journal article" date="2021" name="Front. Microbiol.">
        <title>Comprehensive Comparative Genomics and Phenotyping of Methylobacterium Species.</title>
        <authorList>
            <person name="Alessa O."/>
            <person name="Ogura Y."/>
            <person name="Fujitani Y."/>
            <person name="Takami H."/>
            <person name="Hayashi T."/>
            <person name="Sahin N."/>
            <person name="Tani A."/>
        </authorList>
    </citation>
    <scope>NUCLEOTIDE SEQUENCE</scope>
    <source>
        <strain evidence="7">DSM 22415</strain>
    </source>
</reference>
<protein>
    <submittedName>
        <fullName evidence="7">Tyrosine recombinase XerC</fullName>
    </submittedName>
    <submittedName>
        <fullName evidence="8">Tyrosine recombinase XerD</fullName>
    </submittedName>
</protein>
<feature type="domain" description="Core-binding (CB)" evidence="6">
    <location>
        <begin position="59"/>
        <end position="138"/>
    </location>
</feature>
<sequence>MASIRKLRGRWQAAVRRKGMAPRSKSFDTKGEAERWARNLEAELDRCGTLPDTRLAENTTLAQILTRYRSEVSPTKRSHVSEVSRLSAILRRPICYRTLALLSTADLAAYRDERLKKVAPATVIRELNTISHAIDTARREWGIYMAQNPCKLVRRPSPPKGRTRRLEGNEEQLLLAAADAGRVRYLRPLIELAIETGMRRGELLALRWEHVDLTQRVAHLSMTKNGTSRDVPLSGRAVETLRRLQAAETKTVFTAAPNAVRLAWERLVRRVGLQDLHLHDLRHEAVSRLFEKGFNTVEVASISGHRELRMLQRYTHLRAADLAERLR</sequence>